<dbReference type="EMBL" id="JACFXV010000063">
    <property type="protein sequence ID" value="MBA5778475.1"/>
    <property type="molecule type" value="Genomic_DNA"/>
</dbReference>
<dbReference type="Proteomes" id="UP000541109">
    <property type="component" value="Unassembled WGS sequence"/>
</dbReference>
<comment type="caution">
    <text evidence="3">The sequence shown here is derived from an EMBL/GenBank/DDBJ whole genome shotgun (WGS) entry which is preliminary data.</text>
</comment>
<evidence type="ECO:0000259" key="1">
    <source>
        <dbReference type="Pfam" id="PF13470"/>
    </source>
</evidence>
<evidence type="ECO:0000259" key="2">
    <source>
        <dbReference type="Pfam" id="PF26343"/>
    </source>
</evidence>
<gene>
    <name evidence="3" type="ORF">H2509_15195</name>
</gene>
<dbReference type="Pfam" id="PF13470">
    <property type="entry name" value="PIN_3"/>
    <property type="match status" value="1"/>
</dbReference>
<evidence type="ECO:0000313" key="3">
    <source>
        <dbReference type="EMBL" id="MBA5778475.1"/>
    </source>
</evidence>
<dbReference type="RefSeq" id="WP_182166771.1">
    <property type="nucleotide sequence ID" value="NZ_JACFXV010000063.1"/>
</dbReference>
<keyword evidence="4" id="KW-1185">Reference proteome</keyword>
<dbReference type="InterPro" id="IPR058652">
    <property type="entry name" value="VapC50_C"/>
</dbReference>
<proteinExistence type="predicted"/>
<protein>
    <submittedName>
        <fullName evidence="3">PIN domain-containing protein</fullName>
    </submittedName>
</protein>
<feature type="domain" description="PIN" evidence="1">
    <location>
        <begin position="12"/>
        <end position="118"/>
    </location>
</feature>
<dbReference type="InterPro" id="IPR002716">
    <property type="entry name" value="PIN_dom"/>
</dbReference>
<reference evidence="3 4" key="1">
    <citation type="submission" date="2020-07" db="EMBL/GenBank/DDBJ databases">
        <title>Stappia sp., F7233, whole genome shotgun sequencing project.</title>
        <authorList>
            <person name="Jiang S."/>
            <person name="Liu Z.W."/>
            <person name="Du Z.J."/>
        </authorList>
    </citation>
    <scope>NUCLEOTIDE SEQUENCE [LARGE SCALE GENOMIC DNA]</scope>
    <source>
        <strain evidence="3 4">F7233</strain>
    </source>
</reference>
<dbReference type="AlphaFoldDB" id="A0A839AH61"/>
<name>A0A839AH61_9HYPH</name>
<organism evidence="3 4">
    <name type="scientific">Stappia albiluteola</name>
    <dbReference type="NCBI Taxonomy" id="2758565"/>
    <lineage>
        <taxon>Bacteria</taxon>
        <taxon>Pseudomonadati</taxon>
        <taxon>Pseudomonadota</taxon>
        <taxon>Alphaproteobacteria</taxon>
        <taxon>Hyphomicrobiales</taxon>
        <taxon>Stappiaceae</taxon>
        <taxon>Stappia</taxon>
    </lineage>
</organism>
<evidence type="ECO:0000313" key="4">
    <source>
        <dbReference type="Proteomes" id="UP000541109"/>
    </source>
</evidence>
<accession>A0A839AH61</accession>
<sequence length="195" mass="22071">MPDNFVADGFCVILDANVLYPNRMRDILLTMVHKGLFRAMWTDEIMDEWSRNVLANHAASEAQIRRTLAVMRDAFEECWVYHHRPLIAGMEGLPDEGDRHVVAAALAAGAQQIVTSNLKDFPAEVLESYELEAIDPDTFLVGQFELNRSLAVNAVRSVRQRLDKPSFTKSEFLTDLTRKGMPKFAAALKPFFEDL</sequence>
<dbReference type="Pfam" id="PF26343">
    <property type="entry name" value="VapC50_C"/>
    <property type="match status" value="1"/>
</dbReference>
<feature type="domain" description="VapC50 C-terminal" evidence="2">
    <location>
        <begin position="136"/>
        <end position="189"/>
    </location>
</feature>